<evidence type="ECO:0000256" key="7">
    <source>
        <dbReference type="PIRSR" id="PIRSR602401-1"/>
    </source>
</evidence>
<comment type="similarity">
    <text evidence="2">Belongs to the cytochrome P450 family.</text>
</comment>
<sequence length="482" mass="55734">MGVLLIVRHFSKKPPNIPPGPTYIPLVGCVQIFLNSLKKGDSRIVYRRFREKYGDVFSFYLGSRLIVVINGLNNLKEAFVKKGDVFSDRPHMFTIDKVGQGRGIVNTSGLVWWEQRKFAVSALRQLGFGKTSFEDKVHKEIDSFLNVIDNLNGRDVDPKRMIPTAISNIICSIVFGDRFEYDDPLFNKFLDIFDENLKMVGGTSFLNFYPLLQYLPGDLFKFDKVLENVEFVQGFVREKVEEHRQSFNEEKVRDFIDAYLLELRQHIHGSETTFSYDQLVKVIGDLFVGGTETTSTTLRWALIYLVRHPEVQERMFKEIYRHLGTTKRPHMAFKQKLVYCKCVTLEIQRMADIAPFSVPHATSESVGFKNYFIPKGTIVIPNIHSVLKDPEAWKNPEEFKPERFLNSEGKIVKPDQFIPFFLGKRVCMGESLAKMELHLFLTSIVQRYKILPPESGELPSLKSNPGLTFTPQNYFIRFVRRQ</sequence>
<evidence type="ECO:0000256" key="6">
    <source>
        <dbReference type="ARBA" id="ARBA00023136"/>
    </source>
</evidence>
<evidence type="ECO:0000256" key="1">
    <source>
        <dbReference type="ARBA" id="ARBA00004370"/>
    </source>
</evidence>
<evidence type="ECO:0000256" key="2">
    <source>
        <dbReference type="ARBA" id="ARBA00010617"/>
    </source>
</evidence>
<evidence type="ECO:0000313" key="9">
    <source>
        <dbReference type="Proteomes" id="UP000030746"/>
    </source>
</evidence>
<name>V3ZT26_LOTGI</name>
<keyword evidence="3 7" id="KW-0479">Metal-binding</keyword>
<dbReference type="Gene3D" id="1.10.630.10">
    <property type="entry name" value="Cytochrome P450"/>
    <property type="match status" value="1"/>
</dbReference>
<dbReference type="PANTHER" id="PTHR24300:SF375">
    <property type="entry name" value="CYTOCHROME P450 FAMILY"/>
    <property type="match status" value="1"/>
</dbReference>
<dbReference type="KEGG" id="lgi:LOTGIDRAFT_155365"/>
<dbReference type="STRING" id="225164.V3ZT26"/>
<dbReference type="GO" id="GO:0016712">
    <property type="term" value="F:oxidoreductase activity, acting on paired donors, with incorporation or reduction of molecular oxygen, reduced flavin or flavoprotein as one donor, and incorporation of one atom of oxygen"/>
    <property type="evidence" value="ECO:0007669"/>
    <property type="project" value="InterPro"/>
</dbReference>
<dbReference type="PRINTS" id="PR00385">
    <property type="entry name" value="P450"/>
</dbReference>
<dbReference type="InterPro" id="IPR001128">
    <property type="entry name" value="Cyt_P450"/>
</dbReference>
<dbReference type="CTD" id="20236692"/>
<dbReference type="GO" id="GO:0006805">
    <property type="term" value="P:xenobiotic metabolic process"/>
    <property type="evidence" value="ECO:0007669"/>
    <property type="project" value="TreeGrafter"/>
</dbReference>
<dbReference type="OMA" id="AHADMIR"/>
<evidence type="ECO:0000313" key="8">
    <source>
        <dbReference type="EMBL" id="ESO84051.1"/>
    </source>
</evidence>
<dbReference type="GO" id="GO:0005506">
    <property type="term" value="F:iron ion binding"/>
    <property type="evidence" value="ECO:0007669"/>
    <property type="project" value="InterPro"/>
</dbReference>
<dbReference type="Pfam" id="PF00067">
    <property type="entry name" value="p450"/>
    <property type="match status" value="1"/>
</dbReference>
<dbReference type="HOGENOM" id="CLU_001570_22_3_1"/>
<dbReference type="OrthoDB" id="1844152at2759"/>
<dbReference type="EMBL" id="KB203566">
    <property type="protein sequence ID" value="ESO84051.1"/>
    <property type="molecule type" value="Genomic_DNA"/>
</dbReference>
<evidence type="ECO:0000256" key="4">
    <source>
        <dbReference type="ARBA" id="ARBA00023002"/>
    </source>
</evidence>
<feature type="binding site" description="axial binding residue" evidence="7">
    <location>
        <position position="427"/>
    </location>
    <ligand>
        <name>heme</name>
        <dbReference type="ChEBI" id="CHEBI:30413"/>
    </ligand>
    <ligandPart>
        <name>Fe</name>
        <dbReference type="ChEBI" id="CHEBI:18248"/>
    </ligandPart>
</feature>
<dbReference type="GeneID" id="20236692"/>
<comment type="subcellular location">
    <subcellularLocation>
        <location evidence="1">Membrane</location>
    </subcellularLocation>
</comment>
<keyword evidence="5 7" id="KW-0408">Iron</keyword>
<dbReference type="InterPro" id="IPR008069">
    <property type="entry name" value="Cyt_P450_E_grp-I_CYP2D-like"/>
</dbReference>
<dbReference type="InterPro" id="IPR002401">
    <property type="entry name" value="Cyt_P450_E_grp-I"/>
</dbReference>
<gene>
    <name evidence="8" type="ORF">LOTGIDRAFT_155365</name>
</gene>
<dbReference type="FunFam" id="1.10.630.10:FF:000004">
    <property type="entry name" value="cytochrome P450 2D15 isoform X1"/>
    <property type="match status" value="1"/>
</dbReference>
<dbReference type="GO" id="GO:0016020">
    <property type="term" value="C:membrane"/>
    <property type="evidence" value="ECO:0007669"/>
    <property type="project" value="UniProtKB-SubCell"/>
</dbReference>
<keyword evidence="6" id="KW-0472">Membrane</keyword>
<dbReference type="PANTHER" id="PTHR24300">
    <property type="entry name" value="CYTOCHROME P450 508A4-RELATED"/>
    <property type="match status" value="1"/>
</dbReference>
<organism evidence="8 9">
    <name type="scientific">Lottia gigantea</name>
    <name type="common">Giant owl limpet</name>
    <dbReference type="NCBI Taxonomy" id="225164"/>
    <lineage>
        <taxon>Eukaryota</taxon>
        <taxon>Metazoa</taxon>
        <taxon>Spiralia</taxon>
        <taxon>Lophotrochozoa</taxon>
        <taxon>Mollusca</taxon>
        <taxon>Gastropoda</taxon>
        <taxon>Patellogastropoda</taxon>
        <taxon>Lottioidea</taxon>
        <taxon>Lottiidae</taxon>
        <taxon>Lottia</taxon>
    </lineage>
</organism>
<dbReference type="GO" id="GO:0020037">
    <property type="term" value="F:heme binding"/>
    <property type="evidence" value="ECO:0007669"/>
    <property type="project" value="InterPro"/>
</dbReference>
<dbReference type="GO" id="GO:0005737">
    <property type="term" value="C:cytoplasm"/>
    <property type="evidence" value="ECO:0007669"/>
    <property type="project" value="TreeGrafter"/>
</dbReference>
<dbReference type="Proteomes" id="UP000030746">
    <property type="component" value="Unassembled WGS sequence"/>
</dbReference>
<dbReference type="PRINTS" id="PR00463">
    <property type="entry name" value="EP450I"/>
</dbReference>
<dbReference type="RefSeq" id="XP_009065179.1">
    <property type="nucleotide sequence ID" value="XM_009066931.1"/>
</dbReference>
<dbReference type="SUPFAM" id="SSF48264">
    <property type="entry name" value="Cytochrome P450"/>
    <property type="match status" value="1"/>
</dbReference>
<reference evidence="8 9" key="1">
    <citation type="journal article" date="2013" name="Nature">
        <title>Insights into bilaterian evolution from three spiralian genomes.</title>
        <authorList>
            <person name="Simakov O."/>
            <person name="Marletaz F."/>
            <person name="Cho S.J."/>
            <person name="Edsinger-Gonzales E."/>
            <person name="Havlak P."/>
            <person name="Hellsten U."/>
            <person name="Kuo D.H."/>
            <person name="Larsson T."/>
            <person name="Lv J."/>
            <person name="Arendt D."/>
            <person name="Savage R."/>
            <person name="Osoegawa K."/>
            <person name="de Jong P."/>
            <person name="Grimwood J."/>
            <person name="Chapman J.A."/>
            <person name="Shapiro H."/>
            <person name="Aerts A."/>
            <person name="Otillar R.P."/>
            <person name="Terry A.Y."/>
            <person name="Boore J.L."/>
            <person name="Grigoriev I.V."/>
            <person name="Lindberg D.R."/>
            <person name="Seaver E.C."/>
            <person name="Weisblat D.A."/>
            <person name="Putnam N.H."/>
            <person name="Rokhsar D.S."/>
        </authorList>
    </citation>
    <scope>NUCLEOTIDE SEQUENCE [LARGE SCALE GENOMIC DNA]</scope>
</reference>
<comment type="cofactor">
    <cofactor evidence="7">
        <name>heme</name>
        <dbReference type="ChEBI" id="CHEBI:30413"/>
    </cofactor>
</comment>
<accession>V3ZT26</accession>
<protein>
    <submittedName>
        <fullName evidence="8">Uncharacterized protein</fullName>
    </submittedName>
</protein>
<dbReference type="InterPro" id="IPR036396">
    <property type="entry name" value="Cyt_P450_sf"/>
</dbReference>
<keyword evidence="4" id="KW-0560">Oxidoreductase</keyword>
<evidence type="ECO:0000256" key="3">
    <source>
        <dbReference type="ARBA" id="ARBA00022723"/>
    </source>
</evidence>
<evidence type="ECO:0000256" key="5">
    <source>
        <dbReference type="ARBA" id="ARBA00023004"/>
    </source>
</evidence>
<dbReference type="GO" id="GO:0006082">
    <property type="term" value="P:organic acid metabolic process"/>
    <property type="evidence" value="ECO:0007669"/>
    <property type="project" value="TreeGrafter"/>
</dbReference>
<keyword evidence="9" id="KW-1185">Reference proteome</keyword>
<dbReference type="AlphaFoldDB" id="V3ZT26"/>
<proteinExistence type="inferred from homology"/>
<dbReference type="PRINTS" id="PR01686">
    <property type="entry name" value="EP450ICYP2D"/>
</dbReference>
<keyword evidence="7" id="KW-0349">Heme</keyword>
<dbReference type="InterPro" id="IPR050182">
    <property type="entry name" value="Cytochrome_P450_fam2"/>
</dbReference>